<dbReference type="Gene3D" id="2.40.50.40">
    <property type="match status" value="2"/>
</dbReference>
<dbReference type="OrthoDB" id="433924at2759"/>
<feature type="compositionally biased region" description="Polar residues" evidence="4">
    <location>
        <begin position="18"/>
        <end position="27"/>
    </location>
</feature>
<keyword evidence="7" id="KW-1185">Reference proteome</keyword>
<dbReference type="InterPro" id="IPR016197">
    <property type="entry name" value="Chromo-like_dom_sf"/>
</dbReference>
<dbReference type="SMART" id="SM00384">
    <property type="entry name" value="AT_hook"/>
    <property type="match status" value="2"/>
</dbReference>
<sequence>MARLSESPANGASGGGSQPANKHQITLKNGALGGFLSSPAKPSGSQSPHANKRLKSLTSPRSDASRSLSPVPRLPGQAALSSPVRKAFGEVAAAGAAGADEMDTGEDRGTPADVVISAPAAETPVESTPTPTAPTADMATSDAEKSAAATPEPVVPRPVGGVVSSVSKKLTNVFNNFTGARNGTASVTTTFEQTIVSRKRSREPEAEETPAPLEETPAPVEKETPKEKELAEKEIAKEAEPVEKDTAEKAEVAEKQTTEEPEAADVTMGANDTNIELGNQLEEDVAAERAKSPVKESLPPAPRPTSAAGEISVTTDANNADTIQAAETIKPAPKVAPKAAPKAAAKATPKVTLKSAPKITLKAKAAPKTAPKPAPEPAVEDEDETMVDDPEKGLFVLDTIIGHRKDPKDKTLFQMHVRWKHDEPSWEPESNIQEDAEEALFEYWDSVKGGRLGAMADKDLWHVLRVEKHKQKPTGKVELYVAWTGSPDRSWEPEENVTQFARELVEDYWASKGGRDKVIKPIAAPAKRGRGRPRKESVIEDAPKAAPKATPKAKAKEVKEAEEPAPKKPRAGRKKVPEEPEAPVEATKSAEPEKASEQTETDGEPPKKRGRGRPKKTPVS</sequence>
<feature type="compositionally biased region" description="Basic and acidic residues" evidence="4">
    <location>
        <begin position="534"/>
        <end position="543"/>
    </location>
</feature>
<feature type="region of interest" description="Disordered" evidence="4">
    <location>
        <begin position="1"/>
        <end position="83"/>
    </location>
</feature>
<feature type="region of interest" description="Disordered" evidence="4">
    <location>
        <begin position="514"/>
        <end position="620"/>
    </location>
</feature>
<evidence type="ECO:0000313" key="6">
    <source>
        <dbReference type="EMBL" id="KAF4864128.1"/>
    </source>
</evidence>
<dbReference type="GO" id="GO:0006355">
    <property type="term" value="P:regulation of DNA-templated transcription"/>
    <property type="evidence" value="ECO:0007669"/>
    <property type="project" value="InterPro"/>
</dbReference>
<evidence type="ECO:0000256" key="1">
    <source>
        <dbReference type="ARBA" id="ARBA00004123"/>
    </source>
</evidence>
<feature type="compositionally biased region" description="Basic and acidic residues" evidence="4">
    <location>
        <begin position="588"/>
        <end position="597"/>
    </location>
</feature>
<dbReference type="PROSITE" id="PS50013">
    <property type="entry name" value="CHROMO_2"/>
    <property type="match status" value="1"/>
</dbReference>
<feature type="compositionally biased region" description="Basic and acidic residues" evidence="4">
    <location>
        <begin position="554"/>
        <end position="566"/>
    </location>
</feature>
<dbReference type="SUPFAM" id="SSF54160">
    <property type="entry name" value="Chromo domain-like"/>
    <property type="match status" value="2"/>
</dbReference>
<dbReference type="PANTHER" id="PTHR45725:SF18">
    <property type="entry name" value="ORC1-LIKE AAA ATPASE DOMAIN-CONTAINING PROTEIN"/>
    <property type="match status" value="1"/>
</dbReference>
<dbReference type="EMBL" id="QPMT01000005">
    <property type="protein sequence ID" value="KAF4864128.1"/>
    <property type="molecule type" value="Genomic_DNA"/>
</dbReference>
<evidence type="ECO:0000256" key="2">
    <source>
        <dbReference type="ARBA" id="ARBA00011353"/>
    </source>
</evidence>
<proteinExistence type="predicted"/>
<feature type="region of interest" description="Disordered" evidence="4">
    <location>
        <begin position="118"/>
        <end position="159"/>
    </location>
</feature>
<dbReference type="Pfam" id="PF00385">
    <property type="entry name" value="Chromo"/>
    <property type="match status" value="1"/>
</dbReference>
<dbReference type="SMART" id="SM00298">
    <property type="entry name" value="CHROMO"/>
    <property type="match status" value="2"/>
</dbReference>
<accession>A0A9P5F200</accession>
<name>A0A9P5F200_COLSI</name>
<feature type="compositionally biased region" description="Basic and acidic residues" evidence="4">
    <location>
        <begin position="220"/>
        <end position="258"/>
    </location>
</feature>
<comment type="subcellular location">
    <subcellularLocation>
        <location evidence="1">Nucleus</location>
    </subcellularLocation>
</comment>
<comment type="caution">
    <text evidence="6">The sequence shown here is derived from an EMBL/GenBank/DDBJ whole genome shotgun (WGS) entry which is preliminary data.</text>
</comment>
<evidence type="ECO:0000256" key="3">
    <source>
        <dbReference type="ARBA" id="ARBA00023242"/>
    </source>
</evidence>
<feature type="compositionally biased region" description="Low complexity" evidence="4">
    <location>
        <begin position="330"/>
        <end position="369"/>
    </location>
</feature>
<keyword evidence="3" id="KW-0539">Nucleus</keyword>
<evidence type="ECO:0000313" key="7">
    <source>
        <dbReference type="Proteomes" id="UP000711996"/>
    </source>
</evidence>
<dbReference type="PROSITE" id="PS00354">
    <property type="entry name" value="HMGI_Y"/>
    <property type="match status" value="1"/>
</dbReference>
<feature type="compositionally biased region" description="Basic residues" evidence="4">
    <location>
        <begin position="608"/>
        <end position="620"/>
    </location>
</feature>
<dbReference type="GO" id="GO:0006338">
    <property type="term" value="P:chromatin remodeling"/>
    <property type="evidence" value="ECO:0007669"/>
    <property type="project" value="UniProtKB-ARBA"/>
</dbReference>
<feature type="compositionally biased region" description="Low complexity" evidence="4">
    <location>
        <begin position="209"/>
        <end position="219"/>
    </location>
</feature>
<evidence type="ECO:0000256" key="4">
    <source>
        <dbReference type="SAM" id="MobiDB-lite"/>
    </source>
</evidence>
<feature type="domain" description="Chromo" evidence="5">
    <location>
        <begin position="461"/>
        <end position="520"/>
    </location>
</feature>
<dbReference type="Proteomes" id="UP000711996">
    <property type="component" value="Unassembled WGS sequence"/>
</dbReference>
<feature type="compositionally biased region" description="Polar residues" evidence="4">
    <location>
        <begin position="56"/>
        <end position="68"/>
    </location>
</feature>
<feature type="region of interest" description="Disordered" evidence="4">
    <location>
        <begin position="326"/>
        <end position="390"/>
    </location>
</feature>
<dbReference type="GO" id="GO:0003677">
    <property type="term" value="F:DNA binding"/>
    <property type="evidence" value="ECO:0007669"/>
    <property type="project" value="InterPro"/>
</dbReference>
<dbReference type="PANTHER" id="PTHR45725">
    <property type="entry name" value="FORMIN HOMOLOGY 2 FAMILY MEMBER"/>
    <property type="match status" value="1"/>
</dbReference>
<dbReference type="InterPro" id="IPR023780">
    <property type="entry name" value="Chromo_domain"/>
</dbReference>
<protein>
    <recommendedName>
        <fullName evidence="5">Chromo domain-containing protein</fullName>
    </recommendedName>
</protein>
<dbReference type="InterPro" id="IPR000637">
    <property type="entry name" value="HMGI/Y_DNA-bd_CS"/>
</dbReference>
<dbReference type="InterPro" id="IPR051425">
    <property type="entry name" value="Formin_Homology"/>
</dbReference>
<dbReference type="PRINTS" id="PR00929">
    <property type="entry name" value="ATHOOK"/>
</dbReference>
<dbReference type="InterPro" id="IPR017956">
    <property type="entry name" value="AT_hook_DNA-bd_motif"/>
</dbReference>
<comment type="subunit">
    <text evidence="2">Component of the NuA4 histone acetyltransferase complex.</text>
</comment>
<organism evidence="6 7">
    <name type="scientific">Colletotrichum siamense</name>
    <name type="common">Anthracnose fungus</name>
    <dbReference type="NCBI Taxonomy" id="690259"/>
    <lineage>
        <taxon>Eukaryota</taxon>
        <taxon>Fungi</taxon>
        <taxon>Dikarya</taxon>
        <taxon>Ascomycota</taxon>
        <taxon>Pezizomycotina</taxon>
        <taxon>Sordariomycetes</taxon>
        <taxon>Hypocreomycetidae</taxon>
        <taxon>Glomerellales</taxon>
        <taxon>Glomerellaceae</taxon>
        <taxon>Colletotrichum</taxon>
        <taxon>Colletotrichum gloeosporioides species complex</taxon>
    </lineage>
</organism>
<dbReference type="InterPro" id="IPR000953">
    <property type="entry name" value="Chromo/chromo_shadow_dom"/>
</dbReference>
<evidence type="ECO:0000259" key="5">
    <source>
        <dbReference type="PROSITE" id="PS50013"/>
    </source>
</evidence>
<feature type="compositionally biased region" description="Acidic residues" evidence="4">
    <location>
        <begin position="378"/>
        <end position="388"/>
    </location>
</feature>
<dbReference type="GO" id="GO:0005634">
    <property type="term" value="C:nucleus"/>
    <property type="evidence" value="ECO:0007669"/>
    <property type="project" value="UniProtKB-SubCell"/>
</dbReference>
<dbReference type="AlphaFoldDB" id="A0A9P5F200"/>
<feature type="region of interest" description="Disordered" evidence="4">
    <location>
        <begin position="188"/>
        <end position="310"/>
    </location>
</feature>
<dbReference type="CDD" id="cd00024">
    <property type="entry name" value="CD_CSD"/>
    <property type="match status" value="2"/>
</dbReference>
<reference evidence="6" key="1">
    <citation type="submission" date="2019-06" db="EMBL/GenBank/DDBJ databases">
        <authorList>
            <person name="Gan P."/>
            <person name="Shirasu K."/>
        </authorList>
    </citation>
    <scope>NUCLEOTIDE SEQUENCE [LARGE SCALE GENOMIC DNA]</scope>
    <source>
        <strain evidence="6">CAD2</strain>
    </source>
</reference>
<gene>
    <name evidence="6" type="ORF">CGCSCA2_v002252</name>
</gene>
<feature type="compositionally biased region" description="Low complexity" evidence="4">
    <location>
        <begin position="118"/>
        <end position="141"/>
    </location>
</feature>